<comment type="caution">
    <text evidence="3">The sequence shown here is derived from an EMBL/GenBank/DDBJ whole genome shotgun (WGS) entry which is preliminary data.</text>
</comment>
<evidence type="ECO:0000313" key="4">
    <source>
        <dbReference type="Proteomes" id="UP001209540"/>
    </source>
</evidence>
<feature type="compositionally biased region" description="Polar residues" evidence="1">
    <location>
        <begin position="124"/>
        <end position="139"/>
    </location>
</feature>
<gene>
    <name evidence="3" type="ORF">BDA99DRAFT_524720</name>
</gene>
<evidence type="ECO:0000256" key="1">
    <source>
        <dbReference type="SAM" id="MobiDB-lite"/>
    </source>
</evidence>
<dbReference type="Proteomes" id="UP001209540">
    <property type="component" value="Unassembled WGS sequence"/>
</dbReference>
<dbReference type="EMBL" id="JAIXMP010000037">
    <property type="protein sequence ID" value="KAI9248877.1"/>
    <property type="molecule type" value="Genomic_DNA"/>
</dbReference>
<dbReference type="InterPro" id="IPR045341">
    <property type="entry name" value="DUF6532"/>
</dbReference>
<dbReference type="AlphaFoldDB" id="A0AAD5K032"/>
<protein>
    <recommendedName>
        <fullName evidence="2">DUF6532 domain-containing protein</fullName>
    </recommendedName>
</protein>
<feature type="compositionally biased region" description="Basic residues" evidence="1">
    <location>
        <begin position="32"/>
        <end position="44"/>
    </location>
</feature>
<feature type="compositionally biased region" description="Basic and acidic residues" evidence="1">
    <location>
        <begin position="15"/>
        <end position="24"/>
    </location>
</feature>
<reference evidence="3" key="2">
    <citation type="submission" date="2023-02" db="EMBL/GenBank/DDBJ databases">
        <authorList>
            <consortium name="DOE Joint Genome Institute"/>
            <person name="Mondo S.J."/>
            <person name="Chang Y."/>
            <person name="Wang Y."/>
            <person name="Ahrendt S."/>
            <person name="Andreopoulos W."/>
            <person name="Barry K."/>
            <person name="Beard J."/>
            <person name="Benny G.L."/>
            <person name="Blankenship S."/>
            <person name="Bonito G."/>
            <person name="Cuomo C."/>
            <person name="Desiro A."/>
            <person name="Gervers K.A."/>
            <person name="Hundley H."/>
            <person name="Kuo A."/>
            <person name="LaButti K."/>
            <person name="Lang B.F."/>
            <person name="Lipzen A."/>
            <person name="O'Donnell K."/>
            <person name="Pangilinan J."/>
            <person name="Reynolds N."/>
            <person name="Sandor L."/>
            <person name="Smith M.W."/>
            <person name="Tsang A."/>
            <person name="Grigoriev I.V."/>
            <person name="Stajich J.E."/>
            <person name="Spatafora J.W."/>
        </authorList>
    </citation>
    <scope>NUCLEOTIDE SEQUENCE</scope>
    <source>
        <strain evidence="3">RSA 2281</strain>
    </source>
</reference>
<feature type="region of interest" description="Disordered" evidence="1">
    <location>
        <begin position="1"/>
        <end position="89"/>
    </location>
</feature>
<dbReference type="Pfam" id="PF20149">
    <property type="entry name" value="DUF6532"/>
    <property type="match status" value="1"/>
</dbReference>
<feature type="compositionally biased region" description="Polar residues" evidence="1">
    <location>
        <begin position="46"/>
        <end position="63"/>
    </location>
</feature>
<accession>A0AAD5K032</accession>
<reference evidence="3" key="1">
    <citation type="journal article" date="2022" name="IScience">
        <title>Evolution of zygomycete secretomes and the origins of terrestrial fungal ecologies.</title>
        <authorList>
            <person name="Chang Y."/>
            <person name="Wang Y."/>
            <person name="Mondo S."/>
            <person name="Ahrendt S."/>
            <person name="Andreopoulos W."/>
            <person name="Barry K."/>
            <person name="Beard J."/>
            <person name="Benny G.L."/>
            <person name="Blankenship S."/>
            <person name="Bonito G."/>
            <person name="Cuomo C."/>
            <person name="Desiro A."/>
            <person name="Gervers K.A."/>
            <person name="Hundley H."/>
            <person name="Kuo A."/>
            <person name="LaButti K."/>
            <person name="Lang B.F."/>
            <person name="Lipzen A."/>
            <person name="O'Donnell K."/>
            <person name="Pangilinan J."/>
            <person name="Reynolds N."/>
            <person name="Sandor L."/>
            <person name="Smith M.E."/>
            <person name="Tsang A."/>
            <person name="Grigoriev I.V."/>
            <person name="Stajich J.E."/>
            <person name="Spatafora J.W."/>
        </authorList>
    </citation>
    <scope>NUCLEOTIDE SEQUENCE</scope>
    <source>
        <strain evidence="3">RSA 2281</strain>
    </source>
</reference>
<feature type="compositionally biased region" description="Basic residues" evidence="1">
    <location>
        <begin position="1"/>
        <end position="14"/>
    </location>
</feature>
<organism evidence="3 4">
    <name type="scientific">Phascolomyces articulosus</name>
    <dbReference type="NCBI Taxonomy" id="60185"/>
    <lineage>
        <taxon>Eukaryota</taxon>
        <taxon>Fungi</taxon>
        <taxon>Fungi incertae sedis</taxon>
        <taxon>Mucoromycota</taxon>
        <taxon>Mucoromycotina</taxon>
        <taxon>Mucoromycetes</taxon>
        <taxon>Mucorales</taxon>
        <taxon>Lichtheimiaceae</taxon>
        <taxon>Phascolomyces</taxon>
    </lineage>
</organism>
<sequence length="446" mass="51253">MACGRQSKKYRRRRDPIARERENILDQPRGIQHNRRLTRSHVAARSRNNSNVENQIESITSNILPERQSRTSSRSSITPQDTPSPSNQDLIAGTIQVSQSANQAESALTHTLLQDLRLNFPVQNQCNASDSDSSNNEIGSSILEGSSPRRYGQHEEDSPVENRPPYNLNYSHIVPYSKQTRILSFDMDHGEQWDRFEKGVAMYCYTVNAFPDTAESNAVSDKLAIEITSEELDFERFKYESSGLIRSEFRNVLTARRTSARRQVDTRMQKYKFATTLLPHDFRISGSKKQYLYLLDLFRFAKAGYTGHGEMFRNECIPRILNEVFFNINGRGGARVAPTPDPIPPALICLTFTMIYFHMSTRSGHAQATNKETNLAIGTHWNKIYLDYLLRRTTKTQFIDWDSISSHYTDTIHKLQNRVQDDNDADMEADRELRLYDAVGDYEMIV</sequence>
<evidence type="ECO:0000313" key="3">
    <source>
        <dbReference type="EMBL" id="KAI9248877.1"/>
    </source>
</evidence>
<feature type="compositionally biased region" description="Polar residues" evidence="1">
    <location>
        <begin position="77"/>
        <end position="89"/>
    </location>
</feature>
<name>A0AAD5K032_9FUNG</name>
<evidence type="ECO:0000259" key="2">
    <source>
        <dbReference type="Pfam" id="PF20149"/>
    </source>
</evidence>
<feature type="region of interest" description="Disordered" evidence="1">
    <location>
        <begin position="124"/>
        <end position="166"/>
    </location>
</feature>
<feature type="domain" description="DUF6532" evidence="2">
    <location>
        <begin position="203"/>
        <end position="361"/>
    </location>
</feature>
<keyword evidence="4" id="KW-1185">Reference proteome</keyword>
<proteinExistence type="predicted"/>